<dbReference type="PANTHER" id="PTHR30203:SF33">
    <property type="entry name" value="BLR4455 PROTEIN"/>
    <property type="match status" value="1"/>
</dbReference>
<dbReference type="Proteomes" id="UP000188937">
    <property type="component" value="Chromosome"/>
</dbReference>
<dbReference type="GO" id="GO:0015562">
    <property type="term" value="F:efflux transmembrane transporter activity"/>
    <property type="evidence" value="ECO:0007669"/>
    <property type="project" value="InterPro"/>
</dbReference>
<proteinExistence type="inferred from homology"/>
<protein>
    <submittedName>
        <fullName evidence="5">Secretion protein</fullName>
    </submittedName>
</protein>
<dbReference type="NCBIfam" id="TIGR01845">
    <property type="entry name" value="outer_NodT"/>
    <property type="match status" value="1"/>
</dbReference>
<dbReference type="Gene3D" id="1.20.1600.10">
    <property type="entry name" value="Outer membrane efflux proteins (OEP)"/>
    <property type="match status" value="1"/>
</dbReference>
<dbReference type="PROSITE" id="PS51257">
    <property type="entry name" value="PROKAR_LIPOPROTEIN"/>
    <property type="match status" value="1"/>
</dbReference>
<comment type="subcellular location">
    <subcellularLocation>
        <location evidence="2">Cell membrane</location>
        <topology evidence="2">Lipid-anchor</topology>
    </subcellularLocation>
</comment>
<dbReference type="EMBL" id="CP014692">
    <property type="protein sequence ID" value="AQS84461.1"/>
    <property type="molecule type" value="Genomic_DNA"/>
</dbReference>
<gene>
    <name evidence="5" type="ORF">A0U92_06370</name>
</gene>
<evidence type="ECO:0000313" key="6">
    <source>
        <dbReference type="Proteomes" id="UP000188937"/>
    </source>
</evidence>
<keyword evidence="2" id="KW-1134">Transmembrane beta strand</keyword>
<dbReference type="KEGG" id="aace:A0U92_06370"/>
<dbReference type="InterPro" id="IPR010131">
    <property type="entry name" value="MdtP/NodT-like"/>
</dbReference>
<organism evidence="5 6">
    <name type="scientific">Acetobacter aceti</name>
    <dbReference type="NCBI Taxonomy" id="435"/>
    <lineage>
        <taxon>Bacteria</taxon>
        <taxon>Pseudomonadati</taxon>
        <taxon>Pseudomonadota</taxon>
        <taxon>Alphaproteobacteria</taxon>
        <taxon>Acetobacterales</taxon>
        <taxon>Acetobacteraceae</taxon>
        <taxon>Acetobacter</taxon>
        <taxon>Acetobacter subgen. Acetobacter</taxon>
    </lineage>
</organism>
<keyword evidence="2" id="KW-0564">Palmitate</keyword>
<dbReference type="SUPFAM" id="SSF56954">
    <property type="entry name" value="Outer membrane efflux proteins (OEP)"/>
    <property type="match status" value="1"/>
</dbReference>
<dbReference type="Gene3D" id="2.20.200.10">
    <property type="entry name" value="Outer membrane efflux proteins (OEP)"/>
    <property type="match status" value="1"/>
</dbReference>
<dbReference type="InterPro" id="IPR003423">
    <property type="entry name" value="OMP_efflux"/>
</dbReference>
<feature type="compositionally biased region" description="Polar residues" evidence="4">
    <location>
        <begin position="495"/>
        <end position="506"/>
    </location>
</feature>
<feature type="coiled-coil region" evidence="3">
    <location>
        <begin position="74"/>
        <end position="108"/>
    </location>
</feature>
<dbReference type="STRING" id="435.A0U92_06370"/>
<dbReference type="GO" id="GO:0005886">
    <property type="term" value="C:plasma membrane"/>
    <property type="evidence" value="ECO:0007669"/>
    <property type="project" value="UniProtKB-SubCell"/>
</dbReference>
<evidence type="ECO:0000256" key="3">
    <source>
        <dbReference type="SAM" id="Coils"/>
    </source>
</evidence>
<evidence type="ECO:0000256" key="2">
    <source>
        <dbReference type="RuleBase" id="RU362097"/>
    </source>
</evidence>
<keyword evidence="2" id="KW-0812">Transmembrane</keyword>
<sequence length="518" mass="56302">MKTHTRPSRRRIALLLAPFLLSGCMVGPDYKRPTAIISPRFKELKPAPGWQYANPALAAAPKGKWWEIYNDPILNGLEDKVEINNQNVIQYEARYRNARAAINAIRAQLYPTLSGSLNFNRNSTGRGSRNASSGVLVNYGSGATSTTYRPSNSTENTYGMGPTASWDLDLWGAIRRQIQAQVTEAQASAADLANARLSYQAQLATAYFNLRYQDSLKDLLHRTVQFYEHSYQITLNQYNAGVAEPTALLQAKTQLEQTRAQEVQAGIARAQYEHAIAVLMGEAPADLTIAPGRLPDTVPAIPVSVPADLLQRRPDIAAAERRMEEYNAQIGAAIAAFYPDVKLTASYSYSGDPVGALVQVANRIWSLGAAATETIFKGGARTAAVHEANANYDSYTAAYRQTVLTALQGTEDQLSNLRILSEQATQQAIALDAANKAATVAMNQYLAGTEIYTTVITAQVTALSNAETALSIQQSRMVDSVSLIEALGGGWDESSLPSKGSMQTDNPFLPSFIQKDKN</sequence>
<keyword evidence="2" id="KW-0472">Membrane</keyword>
<feature type="region of interest" description="Disordered" evidence="4">
    <location>
        <begin position="494"/>
        <end position="518"/>
    </location>
</feature>
<evidence type="ECO:0000313" key="5">
    <source>
        <dbReference type="EMBL" id="AQS84461.1"/>
    </source>
</evidence>
<dbReference type="eggNOG" id="COG1538">
    <property type="taxonomic scope" value="Bacteria"/>
</dbReference>
<dbReference type="PANTHER" id="PTHR30203">
    <property type="entry name" value="OUTER MEMBRANE CATION EFFLUX PROTEIN"/>
    <property type="match status" value="1"/>
</dbReference>
<reference evidence="5 6" key="1">
    <citation type="submission" date="2016-03" db="EMBL/GenBank/DDBJ databases">
        <title>Acetic acid bacteria sequencing.</title>
        <authorList>
            <person name="Brandt J."/>
            <person name="Jakob F."/>
            <person name="Vogel R.F."/>
        </authorList>
    </citation>
    <scope>NUCLEOTIDE SEQUENCE [LARGE SCALE GENOMIC DNA]</scope>
    <source>
        <strain evidence="5 6">TMW2.1153</strain>
    </source>
</reference>
<keyword evidence="6" id="KW-1185">Reference proteome</keyword>
<dbReference type="AlphaFoldDB" id="A0A1U9KF72"/>
<comment type="similarity">
    <text evidence="1 2">Belongs to the outer membrane factor (OMF) (TC 1.B.17) family.</text>
</comment>
<dbReference type="OrthoDB" id="9783100at2"/>
<keyword evidence="3" id="KW-0175">Coiled coil</keyword>
<accession>A0A1U9KF72</accession>
<evidence type="ECO:0000256" key="1">
    <source>
        <dbReference type="ARBA" id="ARBA00007613"/>
    </source>
</evidence>
<evidence type="ECO:0000256" key="4">
    <source>
        <dbReference type="SAM" id="MobiDB-lite"/>
    </source>
</evidence>
<keyword evidence="2" id="KW-0449">Lipoprotein</keyword>
<dbReference type="RefSeq" id="WP_077812505.1">
    <property type="nucleotide sequence ID" value="NZ_CP014692.1"/>
</dbReference>
<dbReference type="Pfam" id="PF02321">
    <property type="entry name" value="OEP"/>
    <property type="match status" value="2"/>
</dbReference>
<name>A0A1U9KF72_ACEAC</name>